<dbReference type="InterPro" id="IPR000101">
    <property type="entry name" value="GGT_peptidase"/>
</dbReference>
<dbReference type="OrthoDB" id="1081007at2759"/>
<reference evidence="3" key="1">
    <citation type="journal article" date="2008" name="Nat. Genet.">
        <title>The Pristionchus pacificus genome provides a unique perspective on nematode lifestyle and parasitism.</title>
        <authorList>
            <person name="Dieterich C."/>
            <person name="Clifton S.W."/>
            <person name="Schuster L.N."/>
            <person name="Chinwalla A."/>
            <person name="Delehaunty K."/>
            <person name="Dinkelacker I."/>
            <person name="Fulton L."/>
            <person name="Fulton R."/>
            <person name="Godfrey J."/>
            <person name="Minx P."/>
            <person name="Mitreva M."/>
            <person name="Roeseler W."/>
            <person name="Tian H."/>
            <person name="Witte H."/>
            <person name="Yang S.P."/>
            <person name="Wilson R.K."/>
            <person name="Sommer R.J."/>
        </authorList>
    </citation>
    <scope>NUCLEOTIDE SEQUENCE [LARGE SCALE GENOMIC DNA]</scope>
    <source>
        <strain evidence="3">PS312</strain>
    </source>
</reference>
<dbReference type="InterPro" id="IPR029055">
    <property type="entry name" value="Ntn_hydrolases_N"/>
</dbReference>
<dbReference type="PANTHER" id="PTHR11686:SF69">
    <property type="entry name" value="GAMMA-GLUTAMYLTRANSPEPTIDASE 1"/>
    <property type="match status" value="1"/>
</dbReference>
<gene>
    <name evidence="2" type="primary">WBGene00118038</name>
</gene>
<dbReference type="AlphaFoldDB" id="A0A2A6CJX8"/>
<dbReference type="GO" id="GO:0006751">
    <property type="term" value="P:glutathione catabolic process"/>
    <property type="evidence" value="ECO:0007669"/>
    <property type="project" value="InterPro"/>
</dbReference>
<dbReference type="InterPro" id="IPR043137">
    <property type="entry name" value="GGT_ssub_C"/>
</dbReference>
<proteinExistence type="predicted"/>
<name>A0A2A6CJX8_PRIPA</name>
<organism evidence="2 3">
    <name type="scientific">Pristionchus pacificus</name>
    <name type="common">Parasitic nematode worm</name>
    <dbReference type="NCBI Taxonomy" id="54126"/>
    <lineage>
        <taxon>Eukaryota</taxon>
        <taxon>Metazoa</taxon>
        <taxon>Ecdysozoa</taxon>
        <taxon>Nematoda</taxon>
        <taxon>Chromadorea</taxon>
        <taxon>Rhabditida</taxon>
        <taxon>Rhabditina</taxon>
        <taxon>Diplogasteromorpha</taxon>
        <taxon>Diplogasteroidea</taxon>
        <taxon>Neodiplogasteridae</taxon>
        <taxon>Pristionchus</taxon>
    </lineage>
</organism>
<dbReference type="EnsemblMetazoa" id="PPA28484.1">
    <property type="protein sequence ID" value="PPA28484.1"/>
    <property type="gene ID" value="WBGene00118038"/>
</dbReference>
<dbReference type="Proteomes" id="UP000005239">
    <property type="component" value="Unassembled WGS sequence"/>
</dbReference>
<dbReference type="Pfam" id="PF01019">
    <property type="entry name" value="G_glu_transpept"/>
    <property type="match status" value="1"/>
</dbReference>
<protein>
    <submittedName>
        <fullName evidence="2">Uncharacterized protein</fullName>
    </submittedName>
</protein>
<evidence type="ECO:0000313" key="3">
    <source>
        <dbReference type="Proteomes" id="UP000005239"/>
    </source>
</evidence>
<dbReference type="GO" id="GO:0036374">
    <property type="term" value="F:glutathione hydrolase activity"/>
    <property type="evidence" value="ECO:0007669"/>
    <property type="project" value="InterPro"/>
</dbReference>
<feature type="binding site" evidence="1">
    <location>
        <position position="71"/>
    </location>
    <ligand>
        <name>L-glutamate</name>
        <dbReference type="ChEBI" id="CHEBI:29985"/>
    </ligand>
</feature>
<feature type="binding site" evidence="1">
    <location>
        <position position="3"/>
    </location>
    <ligand>
        <name>L-glutamate</name>
        <dbReference type="ChEBI" id="CHEBI:29985"/>
    </ligand>
</feature>
<sequence length="99" mass="10694">MNDFSDRNAPNYYGYPPGPANLIQHGKRPMSSISPIVLFNTTDMGGKRIFFLFGLAMYSLQVKLAVGGAGGSMIISGVATIAMRTLFMGWSIKELLSVS</sequence>
<accession>A0A2A6CJX8</accession>
<dbReference type="PANTHER" id="PTHR11686">
    <property type="entry name" value="GAMMA GLUTAMYL TRANSPEPTIDASE"/>
    <property type="match status" value="1"/>
</dbReference>
<evidence type="ECO:0000256" key="1">
    <source>
        <dbReference type="PIRSR" id="PIRSR600101-2"/>
    </source>
</evidence>
<accession>A0A8R1UJH0</accession>
<keyword evidence="3" id="KW-1185">Reference proteome</keyword>
<reference evidence="2" key="2">
    <citation type="submission" date="2022-06" db="UniProtKB">
        <authorList>
            <consortium name="EnsemblMetazoa"/>
        </authorList>
    </citation>
    <scope>IDENTIFICATION</scope>
    <source>
        <strain evidence="2">PS312</strain>
    </source>
</reference>
<dbReference type="SUPFAM" id="SSF56235">
    <property type="entry name" value="N-terminal nucleophile aminohydrolases (Ntn hydrolases)"/>
    <property type="match status" value="1"/>
</dbReference>
<evidence type="ECO:0000313" key="2">
    <source>
        <dbReference type="EnsemblMetazoa" id="PPA28484.1"/>
    </source>
</evidence>
<feature type="binding site" evidence="1">
    <location>
        <begin position="31"/>
        <end position="32"/>
    </location>
    <ligand>
        <name>L-glutamate</name>
        <dbReference type="ChEBI" id="CHEBI:29985"/>
    </ligand>
</feature>
<dbReference type="Gene3D" id="3.60.20.40">
    <property type="match status" value="1"/>
</dbReference>